<evidence type="ECO:0000313" key="3">
    <source>
        <dbReference type="Proteomes" id="UP000035352"/>
    </source>
</evidence>
<dbReference type="Pfam" id="PF01590">
    <property type="entry name" value="GAF"/>
    <property type="match status" value="1"/>
</dbReference>
<dbReference type="Proteomes" id="UP000035352">
    <property type="component" value="Chromosome"/>
</dbReference>
<dbReference type="InterPro" id="IPR029016">
    <property type="entry name" value="GAF-like_dom_sf"/>
</dbReference>
<sequence length="198" mass="21890">MSTVEHNAAIGPQAAAAPTLESLPARLQGHSSDLLAGRLSHDHYRALLCVELQRAFHCSRASLWRFGGRVPGDLSLTCTAVFDAQDGASEGGDTLQQGEYREYFETLLRHGVYACRDVLDDPHLRGLVEPYFVPRGIRSLLDTTFKVNGRVFGVVCIEQTGHPRLWTSAEQRVLRQVAVQISLVVGRLEARHLSHPKP</sequence>
<keyword evidence="3" id="KW-1185">Reference proteome</keyword>
<gene>
    <name evidence="2" type="ORF">AAW51_3710</name>
</gene>
<dbReference type="GO" id="GO:0016301">
    <property type="term" value="F:kinase activity"/>
    <property type="evidence" value="ECO:0007669"/>
    <property type="project" value="UniProtKB-KW"/>
</dbReference>
<dbReference type="InterPro" id="IPR003018">
    <property type="entry name" value="GAF"/>
</dbReference>
<accession>A0A0G3BSP9</accession>
<dbReference type="SUPFAM" id="SSF55781">
    <property type="entry name" value="GAF domain-like"/>
    <property type="match status" value="1"/>
</dbReference>
<feature type="domain" description="GAF" evidence="1">
    <location>
        <begin position="42"/>
        <end position="195"/>
    </location>
</feature>
<reference evidence="2 3" key="1">
    <citation type="submission" date="2015-05" db="EMBL/GenBank/DDBJ databases">
        <authorList>
            <person name="Tang B."/>
            <person name="Yu Y."/>
        </authorList>
    </citation>
    <scope>NUCLEOTIDE SEQUENCE [LARGE SCALE GENOMIC DNA]</scope>
    <source>
        <strain evidence="2 3">DSM 7029</strain>
    </source>
</reference>
<evidence type="ECO:0000259" key="1">
    <source>
        <dbReference type="SMART" id="SM00065"/>
    </source>
</evidence>
<dbReference type="AlphaFoldDB" id="A0A0G3BSP9"/>
<dbReference type="SMART" id="SM00065">
    <property type="entry name" value="GAF"/>
    <property type="match status" value="1"/>
</dbReference>
<organism evidence="2 3">
    <name type="scientific">Caldimonas brevitalea</name>
    <dbReference type="NCBI Taxonomy" id="413882"/>
    <lineage>
        <taxon>Bacteria</taxon>
        <taxon>Pseudomonadati</taxon>
        <taxon>Pseudomonadota</taxon>
        <taxon>Betaproteobacteria</taxon>
        <taxon>Burkholderiales</taxon>
        <taxon>Sphaerotilaceae</taxon>
        <taxon>Caldimonas</taxon>
    </lineage>
</organism>
<proteinExistence type="predicted"/>
<dbReference type="Gene3D" id="3.30.450.40">
    <property type="match status" value="1"/>
</dbReference>
<protein>
    <submittedName>
        <fullName evidence="2">Histidine kinase sensor protein</fullName>
    </submittedName>
</protein>
<dbReference type="KEGG" id="pbh:AAW51_3710"/>
<dbReference type="EMBL" id="CP011371">
    <property type="protein sequence ID" value="AKJ30401.1"/>
    <property type="molecule type" value="Genomic_DNA"/>
</dbReference>
<evidence type="ECO:0000313" key="2">
    <source>
        <dbReference type="EMBL" id="AKJ30401.1"/>
    </source>
</evidence>
<name>A0A0G3BSP9_9BURK</name>
<keyword evidence="2" id="KW-0418">Kinase</keyword>
<dbReference type="OrthoDB" id="9157015at2"/>
<dbReference type="STRING" id="413882.AAW51_3710"/>
<dbReference type="RefSeq" id="WP_047195782.1">
    <property type="nucleotide sequence ID" value="NZ_CP011371.1"/>
</dbReference>
<keyword evidence="2" id="KW-0808">Transferase</keyword>